<sequence length="450" mass="53029">MSLWETIDELLDESDNVTNQHDQKVEQSASSDEKIYDDNELDQNEFLGLEYEEDDFGLLGDQMETVEEKPKTKSEKDQEKDQKKEQEKNQENEQEKDQEKEQERESIDSYNSKEPEKQKITYSPQSSKHHEKKNFDKTNEKTTVTNTSPIRQSRHKKIKQRTQIIKNFAKNDGILPIPTQYLPSSNVPTQSFMPNLIFSQMAQFPNPQFNFNEIYNPQMGPYHPNPYRIYDQGYMYPHYPFPNQPSINNYQNEMRIPASNQFIQAQYNHFNTNNLPRKSSYGTDFKAAKSDLKEEVAKKPNPSRSRKELDLLLEKRLAQLEKERIEEEKIEQTMAKRKLENGEKRIKTEVKSESESLILAQDPDYIKKMEEQKRKREEILRQKEEKRNQRISQMSKKNENIPDDKAKVQNSSSDNRIIKNASKRLITLKNTDKKILDMSNSLGVRTKNSS</sequence>
<dbReference type="Proteomes" id="UP000276133">
    <property type="component" value="Unassembled WGS sequence"/>
</dbReference>
<evidence type="ECO:0000313" key="3">
    <source>
        <dbReference type="Proteomes" id="UP000276133"/>
    </source>
</evidence>
<feature type="compositionally biased region" description="Basic and acidic residues" evidence="1">
    <location>
        <begin position="21"/>
        <end position="37"/>
    </location>
</feature>
<evidence type="ECO:0000313" key="2">
    <source>
        <dbReference type="EMBL" id="RNA19264.1"/>
    </source>
</evidence>
<reference evidence="2 3" key="1">
    <citation type="journal article" date="2018" name="Sci. Rep.">
        <title>Genomic signatures of local adaptation to the degree of environmental predictability in rotifers.</title>
        <authorList>
            <person name="Franch-Gras L."/>
            <person name="Hahn C."/>
            <person name="Garcia-Roger E.M."/>
            <person name="Carmona M.J."/>
            <person name="Serra M."/>
            <person name="Gomez A."/>
        </authorList>
    </citation>
    <scope>NUCLEOTIDE SEQUENCE [LARGE SCALE GENOMIC DNA]</scope>
    <source>
        <strain evidence="2">HYR1</strain>
    </source>
</reference>
<feature type="region of interest" description="Disordered" evidence="1">
    <location>
        <begin position="14"/>
        <end position="159"/>
    </location>
</feature>
<keyword evidence="3" id="KW-1185">Reference proteome</keyword>
<evidence type="ECO:0000256" key="1">
    <source>
        <dbReference type="SAM" id="MobiDB-lite"/>
    </source>
</evidence>
<name>A0A3M7R783_BRAPC</name>
<feature type="region of interest" description="Disordered" evidence="1">
    <location>
        <begin position="371"/>
        <end position="416"/>
    </location>
</feature>
<feature type="compositionally biased region" description="Polar residues" evidence="1">
    <location>
        <begin position="141"/>
        <end position="151"/>
    </location>
</feature>
<dbReference type="AlphaFoldDB" id="A0A3M7R783"/>
<feature type="compositionally biased region" description="Basic and acidic residues" evidence="1">
    <location>
        <begin position="66"/>
        <end position="119"/>
    </location>
</feature>
<protein>
    <submittedName>
        <fullName evidence="2">Uncharacterized protein</fullName>
    </submittedName>
</protein>
<feature type="compositionally biased region" description="Basic and acidic residues" evidence="1">
    <location>
        <begin position="371"/>
        <end position="388"/>
    </location>
</feature>
<organism evidence="2 3">
    <name type="scientific">Brachionus plicatilis</name>
    <name type="common">Marine rotifer</name>
    <name type="synonym">Brachionus muelleri</name>
    <dbReference type="NCBI Taxonomy" id="10195"/>
    <lineage>
        <taxon>Eukaryota</taxon>
        <taxon>Metazoa</taxon>
        <taxon>Spiralia</taxon>
        <taxon>Gnathifera</taxon>
        <taxon>Rotifera</taxon>
        <taxon>Eurotatoria</taxon>
        <taxon>Monogononta</taxon>
        <taxon>Pseudotrocha</taxon>
        <taxon>Ploima</taxon>
        <taxon>Brachionidae</taxon>
        <taxon>Brachionus</taxon>
    </lineage>
</organism>
<gene>
    <name evidence="2" type="ORF">BpHYR1_018073</name>
</gene>
<proteinExistence type="predicted"/>
<comment type="caution">
    <text evidence="2">The sequence shown here is derived from an EMBL/GenBank/DDBJ whole genome shotgun (WGS) entry which is preliminary data.</text>
</comment>
<dbReference type="EMBL" id="REGN01004080">
    <property type="protein sequence ID" value="RNA19264.1"/>
    <property type="molecule type" value="Genomic_DNA"/>
</dbReference>
<accession>A0A3M7R783</accession>
<feature type="compositionally biased region" description="Basic and acidic residues" evidence="1">
    <location>
        <begin position="396"/>
        <end position="407"/>
    </location>
</feature>